<sequence>MIKLYLDLFPPFQSFSIQFLNIGSSVI</sequence>
<dbReference type="Proteomes" id="UP001151752">
    <property type="component" value="Chromosome 13"/>
</dbReference>
<evidence type="ECO:0000313" key="1">
    <source>
        <dbReference type="EMBL" id="KAJ6757788.1"/>
    </source>
</evidence>
<protein>
    <submittedName>
        <fullName evidence="1">Uncharacterized protein</fullName>
    </submittedName>
</protein>
<proteinExistence type="predicted"/>
<evidence type="ECO:0000313" key="2">
    <source>
        <dbReference type="Proteomes" id="UP001151752"/>
    </source>
</evidence>
<organism evidence="1 2">
    <name type="scientific">Salix koriyanagi</name>
    <dbReference type="NCBI Taxonomy" id="2511006"/>
    <lineage>
        <taxon>Eukaryota</taxon>
        <taxon>Viridiplantae</taxon>
        <taxon>Streptophyta</taxon>
        <taxon>Embryophyta</taxon>
        <taxon>Tracheophyta</taxon>
        <taxon>Spermatophyta</taxon>
        <taxon>Magnoliopsida</taxon>
        <taxon>eudicotyledons</taxon>
        <taxon>Gunneridae</taxon>
        <taxon>Pentapetalae</taxon>
        <taxon>rosids</taxon>
        <taxon>fabids</taxon>
        <taxon>Malpighiales</taxon>
        <taxon>Salicaceae</taxon>
        <taxon>Saliceae</taxon>
        <taxon>Salix</taxon>
    </lineage>
</organism>
<accession>A0A9Q0W049</accession>
<comment type="caution">
    <text evidence="1">The sequence shown here is derived from an EMBL/GenBank/DDBJ whole genome shotgun (WGS) entry which is preliminary data.</text>
</comment>
<dbReference type="EMBL" id="JAPFFM010000007">
    <property type="protein sequence ID" value="KAJ6757788.1"/>
    <property type="molecule type" value="Genomic_DNA"/>
</dbReference>
<reference evidence="1" key="2">
    <citation type="journal article" date="2023" name="Int. J. Mol. Sci.">
        <title>De Novo Assembly and Annotation of 11 Diverse Shrub Willow (Salix) Genomes Reveals Novel Gene Organization in Sex-Linked Regions.</title>
        <authorList>
            <person name="Hyden B."/>
            <person name="Feng K."/>
            <person name="Yates T.B."/>
            <person name="Jawdy S."/>
            <person name="Cereghino C."/>
            <person name="Smart L.B."/>
            <person name="Muchero W."/>
        </authorList>
    </citation>
    <scope>NUCLEOTIDE SEQUENCE</scope>
    <source>
        <tissue evidence="1">Shoot tip</tissue>
    </source>
</reference>
<gene>
    <name evidence="1" type="ORF">OIU74_026956</name>
</gene>
<reference evidence="1" key="1">
    <citation type="submission" date="2022-11" db="EMBL/GenBank/DDBJ databases">
        <authorList>
            <person name="Hyden B.L."/>
            <person name="Feng K."/>
            <person name="Yates T."/>
            <person name="Jawdy S."/>
            <person name="Smart L.B."/>
            <person name="Muchero W."/>
        </authorList>
    </citation>
    <scope>NUCLEOTIDE SEQUENCE</scope>
    <source>
        <tissue evidence="1">Shoot tip</tissue>
    </source>
</reference>
<keyword evidence="2" id="KW-1185">Reference proteome</keyword>
<name>A0A9Q0W049_9ROSI</name>
<dbReference type="AlphaFoldDB" id="A0A9Q0W049"/>